<evidence type="ECO:0000256" key="11">
    <source>
        <dbReference type="SAM" id="MobiDB-lite"/>
    </source>
</evidence>
<dbReference type="PANTHER" id="PTHR45626">
    <property type="entry name" value="TRANSCRIPTION TERMINATION FACTOR 2-RELATED"/>
    <property type="match status" value="1"/>
</dbReference>
<reference evidence="14 15" key="1">
    <citation type="journal article" date="2016" name="Mol. Biol. Evol.">
        <title>Comparative Genomics of Early-Diverging Mushroom-Forming Fungi Provides Insights into the Origins of Lignocellulose Decay Capabilities.</title>
        <authorList>
            <person name="Nagy L.G."/>
            <person name="Riley R."/>
            <person name="Tritt A."/>
            <person name="Adam C."/>
            <person name="Daum C."/>
            <person name="Floudas D."/>
            <person name="Sun H."/>
            <person name="Yadav J.S."/>
            <person name="Pangilinan J."/>
            <person name="Larsson K.H."/>
            <person name="Matsuura K."/>
            <person name="Barry K."/>
            <person name="Labutti K."/>
            <person name="Kuo R."/>
            <person name="Ohm R.A."/>
            <person name="Bhattacharya S.S."/>
            <person name="Shirouzu T."/>
            <person name="Yoshinaga Y."/>
            <person name="Martin F.M."/>
            <person name="Grigoriev I.V."/>
            <person name="Hibbett D.S."/>
        </authorList>
    </citation>
    <scope>NUCLEOTIDE SEQUENCE [LARGE SCALE GENOMIC DNA]</scope>
    <source>
        <strain evidence="14 15">TUFC12733</strain>
    </source>
</reference>
<dbReference type="GO" id="GO:0005737">
    <property type="term" value="C:cytoplasm"/>
    <property type="evidence" value="ECO:0007669"/>
    <property type="project" value="TreeGrafter"/>
</dbReference>
<dbReference type="AlphaFoldDB" id="A0A167P703"/>
<evidence type="ECO:0000259" key="12">
    <source>
        <dbReference type="PROSITE" id="PS50089"/>
    </source>
</evidence>
<dbReference type="GO" id="GO:0004386">
    <property type="term" value="F:helicase activity"/>
    <property type="evidence" value="ECO:0007669"/>
    <property type="project" value="UniProtKB-KW"/>
</dbReference>
<keyword evidence="2" id="KW-0479">Metal-binding</keyword>
<feature type="compositionally biased region" description="Acidic residues" evidence="11">
    <location>
        <begin position="499"/>
        <end position="515"/>
    </location>
</feature>
<dbReference type="InterPro" id="IPR050628">
    <property type="entry name" value="SNF2_RAD54_helicase_TF"/>
</dbReference>
<evidence type="ECO:0000313" key="15">
    <source>
        <dbReference type="Proteomes" id="UP000076738"/>
    </source>
</evidence>
<accession>A0A167P703</accession>
<dbReference type="GO" id="GO:0008094">
    <property type="term" value="F:ATP-dependent activity, acting on DNA"/>
    <property type="evidence" value="ECO:0007669"/>
    <property type="project" value="TreeGrafter"/>
</dbReference>
<keyword evidence="8" id="KW-0067">ATP-binding</keyword>
<dbReference type="Gene3D" id="3.40.50.10810">
    <property type="entry name" value="Tandem AAA-ATPase domain"/>
    <property type="match status" value="1"/>
</dbReference>
<dbReference type="InterPro" id="IPR001841">
    <property type="entry name" value="Znf_RING"/>
</dbReference>
<dbReference type="OrthoDB" id="423559at2759"/>
<keyword evidence="5" id="KW-0378">Hydrolase</keyword>
<dbReference type="InterPro" id="IPR000330">
    <property type="entry name" value="SNF2_N"/>
</dbReference>
<evidence type="ECO:0000256" key="2">
    <source>
        <dbReference type="ARBA" id="ARBA00022723"/>
    </source>
</evidence>
<keyword evidence="6" id="KW-0347">Helicase</keyword>
<feature type="domain" description="RING-type" evidence="12">
    <location>
        <begin position="383"/>
        <end position="432"/>
    </location>
</feature>
<dbReference type="GO" id="GO:0016787">
    <property type="term" value="F:hydrolase activity"/>
    <property type="evidence" value="ECO:0007669"/>
    <property type="project" value="UniProtKB-KW"/>
</dbReference>
<dbReference type="Pfam" id="PF00176">
    <property type="entry name" value="SNF2-rel_dom"/>
    <property type="match status" value="1"/>
</dbReference>
<dbReference type="PROSITE" id="PS51192">
    <property type="entry name" value="HELICASE_ATP_BIND_1"/>
    <property type="match status" value="1"/>
</dbReference>
<dbReference type="InterPro" id="IPR014001">
    <property type="entry name" value="Helicase_ATP-bd"/>
</dbReference>
<dbReference type="InterPro" id="IPR027417">
    <property type="entry name" value="P-loop_NTPase"/>
</dbReference>
<evidence type="ECO:0000256" key="6">
    <source>
        <dbReference type="ARBA" id="ARBA00022806"/>
    </source>
</evidence>
<feature type="region of interest" description="Disordered" evidence="11">
    <location>
        <begin position="476"/>
        <end position="522"/>
    </location>
</feature>
<evidence type="ECO:0000256" key="7">
    <source>
        <dbReference type="ARBA" id="ARBA00022833"/>
    </source>
</evidence>
<evidence type="ECO:0000256" key="9">
    <source>
        <dbReference type="PROSITE-ProRule" id="PRU00175"/>
    </source>
</evidence>
<keyword evidence="10" id="KW-0175">Coiled coil</keyword>
<dbReference type="CDD" id="cd18008">
    <property type="entry name" value="DEXDc_SHPRH-like"/>
    <property type="match status" value="1"/>
</dbReference>
<dbReference type="GO" id="GO:0000724">
    <property type="term" value="P:double-strand break repair via homologous recombination"/>
    <property type="evidence" value="ECO:0007669"/>
    <property type="project" value="TreeGrafter"/>
</dbReference>
<dbReference type="GO" id="GO:0005634">
    <property type="term" value="C:nucleus"/>
    <property type="evidence" value="ECO:0007669"/>
    <property type="project" value="TreeGrafter"/>
</dbReference>
<evidence type="ECO:0000256" key="10">
    <source>
        <dbReference type="SAM" id="Coils"/>
    </source>
</evidence>
<dbReference type="STRING" id="1330018.A0A167P703"/>
<dbReference type="Gene3D" id="3.40.50.300">
    <property type="entry name" value="P-loop containing nucleotide triphosphate hydrolases"/>
    <property type="match status" value="1"/>
</dbReference>
<protein>
    <recommendedName>
        <fullName evidence="16">RING-type domain-containing protein</fullName>
    </recommendedName>
</protein>
<dbReference type="PANTHER" id="PTHR45626:SF16">
    <property type="entry name" value="ATP-DEPENDENT HELICASE ULS1"/>
    <property type="match status" value="1"/>
</dbReference>
<dbReference type="InterPro" id="IPR013083">
    <property type="entry name" value="Znf_RING/FYVE/PHD"/>
</dbReference>
<keyword evidence="15" id="KW-1185">Reference proteome</keyword>
<evidence type="ECO:0000256" key="5">
    <source>
        <dbReference type="ARBA" id="ARBA00022801"/>
    </source>
</evidence>
<dbReference type="SUPFAM" id="SSF52540">
    <property type="entry name" value="P-loop containing nucleoside triphosphate hydrolases"/>
    <property type="match status" value="2"/>
</dbReference>
<dbReference type="Gene3D" id="3.30.40.10">
    <property type="entry name" value="Zinc/RING finger domain, C3HC4 (zinc finger)"/>
    <property type="match status" value="1"/>
</dbReference>
<evidence type="ECO:0000256" key="8">
    <source>
        <dbReference type="ARBA" id="ARBA00022840"/>
    </source>
</evidence>
<evidence type="ECO:0000259" key="13">
    <source>
        <dbReference type="PROSITE" id="PS51192"/>
    </source>
</evidence>
<name>A0A167P703_CALVF</name>
<keyword evidence="3" id="KW-0547">Nucleotide-binding</keyword>
<proteinExistence type="inferred from homology"/>
<evidence type="ECO:0000256" key="1">
    <source>
        <dbReference type="ARBA" id="ARBA00007025"/>
    </source>
</evidence>
<dbReference type="PROSITE" id="PS50089">
    <property type="entry name" value="ZF_RING_2"/>
    <property type="match status" value="1"/>
</dbReference>
<gene>
    <name evidence="14" type="ORF">CALVIDRAFT_24180</name>
</gene>
<evidence type="ECO:0008006" key="16">
    <source>
        <dbReference type="Google" id="ProtNLM"/>
    </source>
</evidence>
<feature type="coiled-coil region" evidence="10">
    <location>
        <begin position="324"/>
        <end position="381"/>
    </location>
</feature>
<feature type="domain" description="Helicase ATP-binding" evidence="13">
    <location>
        <begin position="21"/>
        <end position="204"/>
    </location>
</feature>
<keyword evidence="4 9" id="KW-0863">Zinc-finger</keyword>
<dbReference type="EMBL" id="KV417275">
    <property type="protein sequence ID" value="KZO98477.1"/>
    <property type="molecule type" value="Genomic_DNA"/>
</dbReference>
<dbReference type="SMART" id="SM00184">
    <property type="entry name" value="RING"/>
    <property type="match status" value="1"/>
</dbReference>
<dbReference type="Pfam" id="PF13923">
    <property type="entry name" value="zf-C3HC4_2"/>
    <property type="match status" value="1"/>
</dbReference>
<dbReference type="SMART" id="SM00487">
    <property type="entry name" value="DEXDc"/>
    <property type="match status" value="1"/>
</dbReference>
<organism evidence="14 15">
    <name type="scientific">Calocera viscosa (strain TUFC12733)</name>
    <dbReference type="NCBI Taxonomy" id="1330018"/>
    <lineage>
        <taxon>Eukaryota</taxon>
        <taxon>Fungi</taxon>
        <taxon>Dikarya</taxon>
        <taxon>Basidiomycota</taxon>
        <taxon>Agaricomycotina</taxon>
        <taxon>Dacrymycetes</taxon>
        <taxon>Dacrymycetales</taxon>
        <taxon>Dacrymycetaceae</taxon>
        <taxon>Calocera</taxon>
    </lineage>
</organism>
<dbReference type="Proteomes" id="UP000076738">
    <property type="component" value="Unassembled WGS sequence"/>
</dbReference>
<evidence type="ECO:0000256" key="4">
    <source>
        <dbReference type="ARBA" id="ARBA00022771"/>
    </source>
</evidence>
<dbReference type="PROSITE" id="PS00518">
    <property type="entry name" value="ZF_RING_1"/>
    <property type="match status" value="1"/>
</dbReference>
<comment type="similarity">
    <text evidence="1">Belongs to the SNF2/RAD54 helicase family.</text>
</comment>
<dbReference type="SUPFAM" id="SSF57850">
    <property type="entry name" value="RING/U-box"/>
    <property type="match status" value="1"/>
</dbReference>
<dbReference type="GO" id="GO:0008270">
    <property type="term" value="F:zinc ion binding"/>
    <property type="evidence" value="ECO:0007669"/>
    <property type="project" value="UniProtKB-KW"/>
</dbReference>
<keyword evidence="7" id="KW-0862">Zinc</keyword>
<dbReference type="InterPro" id="IPR017907">
    <property type="entry name" value="Znf_RING_CS"/>
</dbReference>
<dbReference type="GO" id="GO:0005524">
    <property type="term" value="F:ATP binding"/>
    <property type="evidence" value="ECO:0007669"/>
    <property type="project" value="UniProtKB-KW"/>
</dbReference>
<sequence>MQISLLPHQIIGVAWMYEQETSKRIGHYGGILADEMGLGKTVQMIATMMVNRPVEGKEKGTLIVCPVGLLDQWKSEIETKTTGLCKLYVHHGPNRTKSHRELHKYDVVLTTYSTLAMDLPPTAVLKAKDSPEDELENPHKCGPLLKAKWYRIVLDEAQIIRNRTTRTSSAAARLKSILRWCLTGTPIINSLSDAFSMMRVLRIRPWYEWQHFYQNIVKNEKSNPTLSGKRLQGVFKSCLLRRNKNSMLDGKRLIELPEKKVDTVVLDFCEEERAIYSMVEKKAQAVFNRFLRQGTVLKNYSHVFSLIMRLRQCACHPALIQEEYDEAVIEADDEERKTNEIERAQQLVSSDFVEQMKTRLLHTAQERMRQEQDSLDNQLDDDCPICFENIDDGVVTPCQHAYCRACALKLFDKPNDEHLRMSHDQRPCPSCRAPFLRELLFWRRAFEPTDADLEIHDTDDNIPVKGYQILEDRDDDLPVTKRSRPKSTTLPAWMRESSDSEEDEDEDEDEEEDSLSDFIVER</sequence>
<dbReference type="InterPro" id="IPR038718">
    <property type="entry name" value="SNF2-like_sf"/>
</dbReference>
<evidence type="ECO:0000313" key="14">
    <source>
        <dbReference type="EMBL" id="KZO98477.1"/>
    </source>
</evidence>
<evidence type="ECO:0000256" key="3">
    <source>
        <dbReference type="ARBA" id="ARBA00022741"/>
    </source>
</evidence>